<comment type="caution">
    <text evidence="1">The sequence shown here is derived from an EMBL/GenBank/DDBJ whole genome shotgun (WGS) entry which is preliminary data.</text>
</comment>
<name>A0A9D1VNY4_9FIRM</name>
<proteinExistence type="predicted"/>
<organism evidence="1 2">
    <name type="scientific">Candidatus Blautia pullistercoris</name>
    <dbReference type="NCBI Taxonomy" id="2838499"/>
    <lineage>
        <taxon>Bacteria</taxon>
        <taxon>Bacillati</taxon>
        <taxon>Bacillota</taxon>
        <taxon>Clostridia</taxon>
        <taxon>Lachnospirales</taxon>
        <taxon>Lachnospiraceae</taxon>
        <taxon>Blautia</taxon>
    </lineage>
</organism>
<gene>
    <name evidence="1" type="ORF">H9738_13610</name>
</gene>
<dbReference type="EMBL" id="DXFG01000312">
    <property type="protein sequence ID" value="HIX38881.1"/>
    <property type="molecule type" value="Genomic_DNA"/>
</dbReference>
<dbReference type="Proteomes" id="UP000824230">
    <property type="component" value="Unassembled WGS sequence"/>
</dbReference>
<sequence length="101" mass="11862">MKNVEVQLKGDLLIIGKDPRLVVNLKSQENYIETGSRKIPYRKKIQFSRDLLEGKRQNVFQTAVSYYYQQACQVAEGMRIAQQYRLKANRTVREKGREEPL</sequence>
<protein>
    <submittedName>
        <fullName evidence="1">Uncharacterized protein</fullName>
    </submittedName>
</protein>
<reference evidence="1" key="2">
    <citation type="submission" date="2021-04" db="EMBL/GenBank/DDBJ databases">
        <authorList>
            <person name="Gilroy R."/>
        </authorList>
    </citation>
    <scope>NUCLEOTIDE SEQUENCE</scope>
    <source>
        <strain evidence="1">ChiHjej12B11-1927</strain>
    </source>
</reference>
<evidence type="ECO:0000313" key="1">
    <source>
        <dbReference type="EMBL" id="HIX38881.1"/>
    </source>
</evidence>
<accession>A0A9D1VNY4</accession>
<dbReference type="AlphaFoldDB" id="A0A9D1VNY4"/>
<reference evidence="1" key="1">
    <citation type="journal article" date="2021" name="PeerJ">
        <title>Extensive microbial diversity within the chicken gut microbiome revealed by metagenomics and culture.</title>
        <authorList>
            <person name="Gilroy R."/>
            <person name="Ravi A."/>
            <person name="Getino M."/>
            <person name="Pursley I."/>
            <person name="Horton D.L."/>
            <person name="Alikhan N.F."/>
            <person name="Baker D."/>
            <person name="Gharbi K."/>
            <person name="Hall N."/>
            <person name="Watson M."/>
            <person name="Adriaenssens E.M."/>
            <person name="Foster-Nyarko E."/>
            <person name="Jarju S."/>
            <person name="Secka A."/>
            <person name="Antonio M."/>
            <person name="Oren A."/>
            <person name="Chaudhuri R.R."/>
            <person name="La Ragione R."/>
            <person name="Hildebrand F."/>
            <person name="Pallen M.J."/>
        </authorList>
    </citation>
    <scope>NUCLEOTIDE SEQUENCE</scope>
    <source>
        <strain evidence="1">ChiHjej12B11-1927</strain>
    </source>
</reference>
<evidence type="ECO:0000313" key="2">
    <source>
        <dbReference type="Proteomes" id="UP000824230"/>
    </source>
</evidence>